<protein>
    <submittedName>
        <fullName evidence="2">Uncharacterized protein</fullName>
    </submittedName>
</protein>
<feature type="region of interest" description="Disordered" evidence="1">
    <location>
        <begin position="192"/>
        <end position="257"/>
    </location>
</feature>
<keyword evidence="3" id="KW-1185">Reference proteome</keyword>
<feature type="compositionally biased region" description="Low complexity" evidence="1">
    <location>
        <begin position="217"/>
        <end position="235"/>
    </location>
</feature>
<evidence type="ECO:0000313" key="3">
    <source>
        <dbReference type="Proteomes" id="UP000193411"/>
    </source>
</evidence>
<feature type="region of interest" description="Disordered" evidence="1">
    <location>
        <begin position="360"/>
        <end position="408"/>
    </location>
</feature>
<feature type="region of interest" description="Disordered" evidence="1">
    <location>
        <begin position="303"/>
        <end position="322"/>
    </location>
</feature>
<accession>A0A1Y2HKI7</accession>
<reference evidence="2 3" key="1">
    <citation type="submission" date="2016-07" db="EMBL/GenBank/DDBJ databases">
        <title>Pervasive Adenine N6-methylation of Active Genes in Fungi.</title>
        <authorList>
            <consortium name="DOE Joint Genome Institute"/>
            <person name="Mondo S.J."/>
            <person name="Dannebaum R.O."/>
            <person name="Kuo R.C."/>
            <person name="Labutti K."/>
            <person name="Haridas S."/>
            <person name="Kuo A."/>
            <person name="Salamov A."/>
            <person name="Ahrendt S.R."/>
            <person name="Lipzen A."/>
            <person name="Sullivan W."/>
            <person name="Andreopoulos W.B."/>
            <person name="Clum A."/>
            <person name="Lindquist E."/>
            <person name="Daum C."/>
            <person name="Ramamoorthy G.K."/>
            <person name="Gryganskyi A."/>
            <person name="Culley D."/>
            <person name="Magnuson J.K."/>
            <person name="James T.Y."/>
            <person name="O'Malley M.A."/>
            <person name="Stajich J.E."/>
            <person name="Spatafora J.W."/>
            <person name="Visel A."/>
            <person name="Grigoriev I.V."/>
        </authorList>
    </citation>
    <scope>NUCLEOTIDE SEQUENCE [LARGE SCALE GENOMIC DNA]</scope>
    <source>
        <strain evidence="2 3">PL171</strain>
    </source>
</reference>
<dbReference type="EMBL" id="MCFL01000030">
    <property type="protein sequence ID" value="ORZ34203.1"/>
    <property type="molecule type" value="Genomic_DNA"/>
</dbReference>
<sequence>MAALLFRVLVDNQRNLVLCLDKGIWYPAVTVPVSDWDDQKLDGNTPESFHVLFLNTSGRSYGCVHRLDMVLVTDILRGGRSLIFSNPESAQQPAISDQASSSTAGGTSGKQPLIVRAGRDIEVTLKSVQAAAVERLLSPPPRAVWQKWHAEYKLISSLPESAPFTYHPVANIDIRPMAASCRPNLVHGRAPRALAGSMSTSTRGSPEPEADAERLSGGKLLSSGRRTSSSSRTGSPVVKSGGRGRSKHSSKDPSMAASLKLTTTSPAAIGSPAAPSASVTVLNDYVMATPKPRSPIVLHHAHASPVRAPSRHGAGASTSTSPSVILPSAAVEPQKQMQPSQDSNEMSAIVFDHQASWGPAAEAEVAQAPDSRPISHEPLEPSVAVKPQQEQSLVEEHASDTATELPPLDQKMFGELSQMRCCIDFDSEVAEQEAFSMYMTSLEWLATTGSPHLPLPSPAASTDFETARPTSSQPGTSKSRHKAKRSAKDSSGSSSRKAKKPKLS</sequence>
<evidence type="ECO:0000256" key="1">
    <source>
        <dbReference type="SAM" id="MobiDB-lite"/>
    </source>
</evidence>
<organism evidence="2 3">
    <name type="scientific">Catenaria anguillulae PL171</name>
    <dbReference type="NCBI Taxonomy" id="765915"/>
    <lineage>
        <taxon>Eukaryota</taxon>
        <taxon>Fungi</taxon>
        <taxon>Fungi incertae sedis</taxon>
        <taxon>Blastocladiomycota</taxon>
        <taxon>Blastocladiomycetes</taxon>
        <taxon>Blastocladiales</taxon>
        <taxon>Catenariaceae</taxon>
        <taxon>Catenaria</taxon>
    </lineage>
</organism>
<feature type="region of interest" description="Disordered" evidence="1">
    <location>
        <begin position="453"/>
        <end position="504"/>
    </location>
</feature>
<dbReference type="AlphaFoldDB" id="A0A1Y2HKI7"/>
<comment type="caution">
    <text evidence="2">The sequence shown here is derived from an EMBL/GenBank/DDBJ whole genome shotgun (WGS) entry which is preliminary data.</text>
</comment>
<dbReference type="Proteomes" id="UP000193411">
    <property type="component" value="Unassembled WGS sequence"/>
</dbReference>
<proteinExistence type="predicted"/>
<gene>
    <name evidence="2" type="ORF">BCR44DRAFT_1178016</name>
</gene>
<name>A0A1Y2HKI7_9FUNG</name>
<evidence type="ECO:0000313" key="2">
    <source>
        <dbReference type="EMBL" id="ORZ34203.1"/>
    </source>
</evidence>